<evidence type="ECO:0000313" key="8">
    <source>
        <dbReference type="Proteomes" id="UP000466730"/>
    </source>
</evidence>
<keyword evidence="7" id="KW-0969">Cilium</keyword>
<dbReference type="GO" id="GO:0044781">
    <property type="term" value="P:bacterial-type flagellum organization"/>
    <property type="evidence" value="ECO:0007669"/>
    <property type="project" value="UniProtKB-UniRule"/>
</dbReference>
<dbReference type="Pfam" id="PF03963">
    <property type="entry name" value="FlgD"/>
    <property type="match status" value="1"/>
</dbReference>
<accession>A0A844BM01</accession>
<reference evidence="7 8" key="1">
    <citation type="submission" date="2019-11" db="EMBL/GenBank/DDBJ databases">
        <title>Draft Whole-Genome sequence of the marine photosynthetic bacterium Rhodovulum strictum DSM 11289.</title>
        <authorList>
            <person name="Kyndt J.A."/>
            <person name="Meyer T.E."/>
        </authorList>
    </citation>
    <scope>NUCLEOTIDE SEQUENCE [LARGE SCALE GENOMIC DNA]</scope>
    <source>
        <strain evidence="7 8">DSM 11289</strain>
    </source>
</reference>
<name>A0A844BM01_9RHOB</name>
<keyword evidence="7" id="KW-0966">Cell projection</keyword>
<evidence type="ECO:0000256" key="1">
    <source>
        <dbReference type="ARBA" id="ARBA00010577"/>
    </source>
</evidence>
<dbReference type="Gene3D" id="2.30.30.910">
    <property type="match status" value="1"/>
</dbReference>
<dbReference type="InterPro" id="IPR005648">
    <property type="entry name" value="FlgD"/>
</dbReference>
<evidence type="ECO:0000256" key="4">
    <source>
        <dbReference type="ARBA" id="ARBA00024746"/>
    </source>
</evidence>
<evidence type="ECO:0000256" key="3">
    <source>
        <dbReference type="ARBA" id="ARBA00022795"/>
    </source>
</evidence>
<organism evidence="7 8">
    <name type="scientific">Rhodovulum strictum</name>
    <dbReference type="NCBI Taxonomy" id="58314"/>
    <lineage>
        <taxon>Bacteria</taxon>
        <taxon>Pseudomonadati</taxon>
        <taxon>Pseudomonadota</taxon>
        <taxon>Alphaproteobacteria</taxon>
        <taxon>Rhodobacterales</taxon>
        <taxon>Paracoccaceae</taxon>
        <taxon>Rhodovulum</taxon>
    </lineage>
</organism>
<proteinExistence type="inferred from homology"/>
<dbReference type="AlphaFoldDB" id="A0A844BM01"/>
<evidence type="ECO:0000256" key="5">
    <source>
        <dbReference type="RuleBase" id="RU362076"/>
    </source>
</evidence>
<dbReference type="Proteomes" id="UP000466730">
    <property type="component" value="Unassembled WGS sequence"/>
</dbReference>
<dbReference type="EMBL" id="WJPO01000010">
    <property type="protein sequence ID" value="MRH21027.1"/>
    <property type="molecule type" value="Genomic_DNA"/>
</dbReference>
<dbReference type="OrthoDB" id="9785233at2"/>
<evidence type="ECO:0000256" key="2">
    <source>
        <dbReference type="ARBA" id="ARBA00016013"/>
    </source>
</evidence>
<gene>
    <name evidence="7" type="primary">flgD</name>
    <name evidence="7" type="ORF">GH815_08470</name>
</gene>
<sequence length="221" mass="22995">MTSVTYPTAATAATTAGSPSAKAAAISSDFETFLKMLTVQMRNQDPLNPIDSADYAVQLATFSGVEQQVRTNDLLKKLTENLGGAGLAQYGSWVGMEGRAALPAQFTGEPVTVLPSPTPSADSAQLVVRNASGREVQRLPISTDGAPVQWSGIGQDGAMLPTGRYSFVVESFLEGARIAEASAEIYAPITEVRSDASGIKLVFQGGGEVSAGNVTALRQPV</sequence>
<dbReference type="RefSeq" id="WP_153748326.1">
    <property type="nucleotide sequence ID" value="NZ_BAAADI010000007.1"/>
</dbReference>
<protein>
    <recommendedName>
        <fullName evidence="2 5">Basal-body rod modification protein FlgD</fullName>
    </recommendedName>
</protein>
<keyword evidence="7" id="KW-0282">Flagellum</keyword>
<comment type="similarity">
    <text evidence="1 5">Belongs to the FlgD family.</text>
</comment>
<dbReference type="Pfam" id="PF13860">
    <property type="entry name" value="FlgD_ig"/>
    <property type="match status" value="1"/>
</dbReference>
<comment type="function">
    <text evidence="4 5">Required for flagellar hook formation. May act as a scaffolding protein.</text>
</comment>
<evidence type="ECO:0000259" key="6">
    <source>
        <dbReference type="Pfam" id="PF13860"/>
    </source>
</evidence>
<dbReference type="NCBIfam" id="NF009453">
    <property type="entry name" value="PRK12813.1"/>
    <property type="match status" value="1"/>
</dbReference>
<feature type="domain" description="FlgD/Vpr Ig-like" evidence="6">
    <location>
        <begin position="107"/>
        <end position="171"/>
    </location>
</feature>
<dbReference type="Gene3D" id="2.60.40.4070">
    <property type="match status" value="1"/>
</dbReference>
<comment type="caution">
    <text evidence="7">The sequence shown here is derived from an EMBL/GenBank/DDBJ whole genome shotgun (WGS) entry which is preliminary data.</text>
</comment>
<keyword evidence="3 5" id="KW-1005">Bacterial flagellum biogenesis</keyword>
<keyword evidence="8" id="KW-1185">Reference proteome</keyword>
<dbReference type="InterPro" id="IPR025965">
    <property type="entry name" value="FlgD/Vpr_Ig-like"/>
</dbReference>
<evidence type="ECO:0000313" key="7">
    <source>
        <dbReference type="EMBL" id="MRH21027.1"/>
    </source>
</evidence>